<sequence length="88" mass="10172">MGGVYLMLENNYRFGRGNLWVKVLRLYEPVNTAGPGKTADWWWYVHAVVRSTTETARPGYERDIYLRASVLRTARRSEAPREGSQPEP</sequence>
<reference evidence="1 2" key="1">
    <citation type="submission" date="2023-07" db="EMBL/GenBank/DDBJ databases">
        <title>Sequencing the genomes of 1000 actinobacteria strains.</title>
        <authorList>
            <person name="Klenk H.-P."/>
        </authorList>
    </citation>
    <scope>NUCLEOTIDE SEQUENCE [LARGE SCALE GENOMIC DNA]</scope>
    <source>
        <strain evidence="1 2">DSM 44710</strain>
    </source>
</reference>
<evidence type="ECO:0000313" key="2">
    <source>
        <dbReference type="Proteomes" id="UP001240984"/>
    </source>
</evidence>
<gene>
    <name evidence="1" type="ORF">J2S43_003721</name>
</gene>
<comment type="caution">
    <text evidence="1">The sequence shown here is derived from an EMBL/GenBank/DDBJ whole genome shotgun (WGS) entry which is preliminary data.</text>
</comment>
<dbReference type="EMBL" id="JAUSRA010000001">
    <property type="protein sequence ID" value="MDP9795209.1"/>
    <property type="molecule type" value="Genomic_DNA"/>
</dbReference>
<dbReference type="Proteomes" id="UP001240984">
    <property type="component" value="Unassembled WGS sequence"/>
</dbReference>
<accession>A0ABT9MUT8</accession>
<name>A0ABT9MUT8_9ACTN</name>
<protein>
    <submittedName>
        <fullName evidence="1">Uncharacterized protein</fullName>
    </submittedName>
</protein>
<proteinExistence type="predicted"/>
<evidence type="ECO:0000313" key="1">
    <source>
        <dbReference type="EMBL" id="MDP9795209.1"/>
    </source>
</evidence>
<keyword evidence="2" id="KW-1185">Reference proteome</keyword>
<organism evidence="1 2">
    <name type="scientific">Catenuloplanes nepalensis</name>
    <dbReference type="NCBI Taxonomy" id="587533"/>
    <lineage>
        <taxon>Bacteria</taxon>
        <taxon>Bacillati</taxon>
        <taxon>Actinomycetota</taxon>
        <taxon>Actinomycetes</taxon>
        <taxon>Micromonosporales</taxon>
        <taxon>Micromonosporaceae</taxon>
        <taxon>Catenuloplanes</taxon>
    </lineage>
</organism>